<sequence>MKEYASIETYLDILKYHLHPLPEEEKKQQINEIRDHLYEIKDKSDSSEKKTLQSFVSPEKLADDILNEHYKAKKHSLDAHDTKFKLAFVSVIAPFGPLALPILHGEFNASIAGIMTVFLLQLIVGTVSFFGYFKSNLNQQRLKYLRQGILTMLLVIALPLFFYGWRIGQDDFISTFSTIYLIIFFIIFSFYIMSLRILYKRKIINYY</sequence>
<dbReference type="KEGG" id="scib:HUG20_08505"/>
<feature type="transmembrane region" description="Helical" evidence="1">
    <location>
        <begin position="109"/>
        <end position="132"/>
    </location>
</feature>
<keyword evidence="1" id="KW-1133">Transmembrane helix</keyword>
<dbReference type="Proteomes" id="UP000595349">
    <property type="component" value="Chromosome"/>
</dbReference>
<feature type="transmembrane region" description="Helical" evidence="1">
    <location>
        <begin position="84"/>
        <end position="103"/>
    </location>
</feature>
<dbReference type="AlphaFoldDB" id="A0A7T6ZAI4"/>
<feature type="transmembrane region" description="Helical" evidence="1">
    <location>
        <begin position="177"/>
        <end position="199"/>
    </location>
</feature>
<dbReference type="RefSeq" id="WP_200090098.1">
    <property type="nucleotide sequence ID" value="NZ_CP054706.1"/>
</dbReference>
<dbReference type="EMBL" id="CP054706">
    <property type="protein sequence ID" value="QQK79921.1"/>
    <property type="molecule type" value="Genomic_DNA"/>
</dbReference>
<accession>A0A7T6ZAI4</accession>
<reference evidence="2 3" key="1">
    <citation type="submission" date="2020-06" db="EMBL/GenBank/DDBJ databases">
        <title>Genomic analysis of Salicibibacter sp. NKC21-4.</title>
        <authorList>
            <person name="Oh Y.J."/>
        </authorList>
    </citation>
    <scope>NUCLEOTIDE SEQUENCE [LARGE SCALE GENOMIC DNA]</scope>
    <source>
        <strain evidence="2 3">NKC21-4</strain>
    </source>
</reference>
<keyword evidence="1" id="KW-0812">Transmembrane</keyword>
<feature type="transmembrane region" description="Helical" evidence="1">
    <location>
        <begin position="144"/>
        <end position="165"/>
    </location>
</feature>
<organism evidence="2 3">
    <name type="scientific">Salicibibacter cibi</name>
    <dbReference type="NCBI Taxonomy" id="2743001"/>
    <lineage>
        <taxon>Bacteria</taxon>
        <taxon>Bacillati</taxon>
        <taxon>Bacillota</taxon>
        <taxon>Bacilli</taxon>
        <taxon>Bacillales</taxon>
        <taxon>Bacillaceae</taxon>
        <taxon>Salicibibacter</taxon>
    </lineage>
</organism>
<name>A0A7T6ZAI4_9BACI</name>
<keyword evidence="3" id="KW-1185">Reference proteome</keyword>
<evidence type="ECO:0000313" key="2">
    <source>
        <dbReference type="EMBL" id="QQK79921.1"/>
    </source>
</evidence>
<evidence type="ECO:0000256" key="1">
    <source>
        <dbReference type="SAM" id="Phobius"/>
    </source>
</evidence>
<proteinExistence type="predicted"/>
<dbReference type="Pfam" id="PF22564">
    <property type="entry name" value="HAAS"/>
    <property type="match status" value="1"/>
</dbReference>
<gene>
    <name evidence="2" type="ORF">HUG20_08505</name>
</gene>
<protein>
    <submittedName>
        <fullName evidence="2">Uncharacterized protein</fullName>
    </submittedName>
</protein>
<keyword evidence="1" id="KW-0472">Membrane</keyword>
<evidence type="ECO:0000313" key="3">
    <source>
        <dbReference type="Proteomes" id="UP000595349"/>
    </source>
</evidence>